<dbReference type="Proteomes" id="UP000011648">
    <property type="component" value="Unassembled WGS sequence"/>
</dbReference>
<keyword evidence="4" id="KW-1185">Reference proteome</keyword>
<dbReference type="PATRIC" id="fig|1230458.4.peg.1734"/>
<dbReference type="Gene3D" id="3.20.20.190">
    <property type="entry name" value="Phosphatidylinositol (PI) phosphodiesterase"/>
    <property type="match status" value="1"/>
</dbReference>
<dbReference type="STRING" id="1230458.C484_08692"/>
<feature type="domain" description="GP-PDE" evidence="2">
    <location>
        <begin position="70"/>
        <end position="298"/>
    </location>
</feature>
<dbReference type="RefSeq" id="WP_006825508.1">
    <property type="nucleotide sequence ID" value="NZ_AOIL01000029.1"/>
</dbReference>
<comment type="caution">
    <text evidence="3">The sequence shown here is derived from an EMBL/GenBank/DDBJ whole genome shotgun (WGS) entry which is preliminary data.</text>
</comment>
<dbReference type="Pfam" id="PF03009">
    <property type="entry name" value="GDPD"/>
    <property type="match status" value="1"/>
</dbReference>
<organism evidence="3 4">
    <name type="scientific">Natrialba taiwanensis DSM 12281</name>
    <dbReference type="NCBI Taxonomy" id="1230458"/>
    <lineage>
        <taxon>Archaea</taxon>
        <taxon>Methanobacteriati</taxon>
        <taxon>Methanobacteriota</taxon>
        <taxon>Stenosarchaea group</taxon>
        <taxon>Halobacteria</taxon>
        <taxon>Halobacteriales</taxon>
        <taxon>Natrialbaceae</taxon>
        <taxon>Natrialba</taxon>
    </lineage>
</organism>
<feature type="region of interest" description="Disordered" evidence="1">
    <location>
        <begin position="43"/>
        <end position="75"/>
    </location>
</feature>
<dbReference type="PANTHER" id="PTHR46211:SF14">
    <property type="entry name" value="GLYCEROPHOSPHODIESTER PHOSPHODIESTERASE"/>
    <property type="match status" value="1"/>
</dbReference>
<dbReference type="SUPFAM" id="SSF51695">
    <property type="entry name" value="PLC-like phosphodiesterases"/>
    <property type="match status" value="1"/>
</dbReference>
<gene>
    <name evidence="3" type="ORF">C484_08692</name>
</gene>
<dbReference type="GO" id="GO:0008081">
    <property type="term" value="F:phosphoric diester hydrolase activity"/>
    <property type="evidence" value="ECO:0007669"/>
    <property type="project" value="InterPro"/>
</dbReference>
<feature type="compositionally biased region" description="Basic and acidic residues" evidence="1">
    <location>
        <begin position="48"/>
        <end position="63"/>
    </location>
</feature>
<dbReference type="PANTHER" id="PTHR46211">
    <property type="entry name" value="GLYCEROPHOSPHORYL DIESTER PHOSPHODIESTERASE"/>
    <property type="match status" value="1"/>
</dbReference>
<dbReference type="InterPro" id="IPR030395">
    <property type="entry name" value="GP_PDE_dom"/>
</dbReference>
<dbReference type="CDD" id="cd08556">
    <property type="entry name" value="GDPD"/>
    <property type="match status" value="1"/>
</dbReference>
<dbReference type="EMBL" id="AOIL01000029">
    <property type="protein sequence ID" value="ELY92526.1"/>
    <property type="molecule type" value="Genomic_DNA"/>
</dbReference>
<evidence type="ECO:0000256" key="1">
    <source>
        <dbReference type="SAM" id="MobiDB-lite"/>
    </source>
</evidence>
<protein>
    <submittedName>
        <fullName evidence="3">Glycerophosphoryl diester phosphodiesterase</fullName>
    </submittedName>
</protein>
<sequence>MAGRQPDSDKTAQQRHTTGTAGRRTILGTIGAVTGLAVGTVGMSDTGAAREGDDRVASSERSRSGPTHGPHLTAHRGYADIFPENTVAAVAGASRLRADRIEIDIQPSADGEIVVFHDEFLDDLTDETGRVAETPAETVLGAEVLESGETVPTLPAVLDAARPNVTMNIEFKDNGDYSWQEVADRTLSIAADYPGEFYVSSFETAALEAVRNVDPSVSVAKLFGSNKDENLQTARELDAEAVNPSLGVLDTELVETAHEEGRAVNVYTIDTWQEARQPLELGVDGLIADYPSVLEFGTSKQV</sequence>
<dbReference type="AlphaFoldDB" id="M0A2J7"/>
<dbReference type="InterPro" id="IPR017946">
    <property type="entry name" value="PLC-like_Pdiesterase_TIM-brl"/>
</dbReference>
<proteinExistence type="predicted"/>
<evidence type="ECO:0000313" key="3">
    <source>
        <dbReference type="EMBL" id="ELY92526.1"/>
    </source>
</evidence>
<dbReference type="OrthoDB" id="19020at2157"/>
<accession>M0A2J7</accession>
<reference evidence="3 4" key="1">
    <citation type="journal article" date="2014" name="PLoS Genet.">
        <title>Phylogenetically driven sequencing of extremely halophilic archaea reveals strategies for static and dynamic osmo-response.</title>
        <authorList>
            <person name="Becker E.A."/>
            <person name="Seitzer P.M."/>
            <person name="Tritt A."/>
            <person name="Larsen D."/>
            <person name="Krusor M."/>
            <person name="Yao A.I."/>
            <person name="Wu D."/>
            <person name="Madern D."/>
            <person name="Eisen J.A."/>
            <person name="Darling A.E."/>
            <person name="Facciotti M.T."/>
        </authorList>
    </citation>
    <scope>NUCLEOTIDE SEQUENCE [LARGE SCALE GENOMIC DNA]</scope>
    <source>
        <strain evidence="3 4">DSM 12281</strain>
    </source>
</reference>
<evidence type="ECO:0000313" key="4">
    <source>
        <dbReference type="Proteomes" id="UP000011648"/>
    </source>
</evidence>
<feature type="region of interest" description="Disordered" evidence="1">
    <location>
        <begin position="1"/>
        <end position="24"/>
    </location>
</feature>
<dbReference type="PROSITE" id="PS51704">
    <property type="entry name" value="GP_PDE"/>
    <property type="match status" value="1"/>
</dbReference>
<feature type="compositionally biased region" description="Basic and acidic residues" evidence="1">
    <location>
        <begin position="1"/>
        <end position="12"/>
    </location>
</feature>
<name>M0A2J7_9EURY</name>
<evidence type="ECO:0000259" key="2">
    <source>
        <dbReference type="PROSITE" id="PS51704"/>
    </source>
</evidence>
<dbReference type="GO" id="GO:0006629">
    <property type="term" value="P:lipid metabolic process"/>
    <property type="evidence" value="ECO:0007669"/>
    <property type="project" value="InterPro"/>
</dbReference>